<keyword evidence="3 7" id="KW-0067">ATP-binding</keyword>
<dbReference type="GO" id="GO:0003678">
    <property type="term" value="F:DNA helicase activity"/>
    <property type="evidence" value="ECO:0007669"/>
    <property type="project" value="TreeGrafter"/>
</dbReference>
<protein>
    <submittedName>
        <fullName evidence="7">ATP-dependent DNA helicase RecG</fullName>
    </submittedName>
</protein>
<keyword evidence="1" id="KW-0227">DNA damage</keyword>
<dbReference type="InterPro" id="IPR011545">
    <property type="entry name" value="DEAD/DEAH_box_helicase_dom"/>
</dbReference>
<comment type="caution">
    <text evidence="7">The sequence shown here is derived from an EMBL/GenBank/DDBJ whole genome shotgun (WGS) entry which is preliminary data.</text>
</comment>
<dbReference type="EMBL" id="NRSJ01000142">
    <property type="protein sequence ID" value="MBK1707462.1"/>
    <property type="molecule type" value="Genomic_DNA"/>
</dbReference>
<feature type="non-terminal residue" evidence="7">
    <location>
        <position position="162"/>
    </location>
</feature>
<evidence type="ECO:0000256" key="5">
    <source>
        <dbReference type="ARBA" id="ARBA00023204"/>
    </source>
</evidence>
<evidence type="ECO:0000256" key="1">
    <source>
        <dbReference type="ARBA" id="ARBA00022763"/>
    </source>
</evidence>
<dbReference type="GO" id="GO:0003677">
    <property type="term" value="F:DNA binding"/>
    <property type="evidence" value="ECO:0007669"/>
    <property type="project" value="UniProtKB-KW"/>
</dbReference>
<dbReference type="GO" id="GO:0006281">
    <property type="term" value="P:DNA repair"/>
    <property type="evidence" value="ECO:0007669"/>
    <property type="project" value="UniProtKB-KW"/>
</dbReference>
<organism evidence="7 8">
    <name type="scientific">Halochromatium glycolicum</name>
    <dbReference type="NCBI Taxonomy" id="85075"/>
    <lineage>
        <taxon>Bacteria</taxon>
        <taxon>Pseudomonadati</taxon>
        <taxon>Pseudomonadota</taxon>
        <taxon>Gammaproteobacteria</taxon>
        <taxon>Chromatiales</taxon>
        <taxon>Chromatiaceae</taxon>
        <taxon>Halochromatium</taxon>
    </lineage>
</organism>
<keyword evidence="4" id="KW-0238">DNA-binding</keyword>
<evidence type="ECO:0000313" key="7">
    <source>
        <dbReference type="EMBL" id="MBK1707462.1"/>
    </source>
</evidence>
<evidence type="ECO:0000313" key="8">
    <source>
        <dbReference type="Proteomes" id="UP001296776"/>
    </source>
</evidence>
<reference evidence="7" key="1">
    <citation type="submission" date="2017-08" db="EMBL/GenBank/DDBJ databases">
        <authorList>
            <person name="Imhoff J.F."/>
            <person name="Rahn T."/>
            <person name="Kuenzel S."/>
            <person name="Neulinger S.C."/>
        </authorList>
    </citation>
    <scope>NUCLEOTIDE SEQUENCE</scope>
    <source>
        <strain evidence="7">DSM 11080</strain>
    </source>
</reference>
<dbReference type="GO" id="GO:0016787">
    <property type="term" value="F:hydrolase activity"/>
    <property type="evidence" value="ECO:0007669"/>
    <property type="project" value="UniProtKB-KW"/>
</dbReference>
<name>A0AAJ0U930_9GAMM</name>
<evidence type="ECO:0000259" key="6">
    <source>
        <dbReference type="PROSITE" id="PS51192"/>
    </source>
</evidence>
<gene>
    <name evidence="7" type="ORF">CKO40_23815</name>
</gene>
<dbReference type="PANTHER" id="PTHR47964:SF1">
    <property type="entry name" value="ATP-DEPENDENT DNA HELICASE HOMOLOG RECG, CHLOROPLASTIC"/>
    <property type="match status" value="1"/>
</dbReference>
<evidence type="ECO:0000256" key="3">
    <source>
        <dbReference type="ARBA" id="ARBA00022806"/>
    </source>
</evidence>
<dbReference type="Gene3D" id="3.40.50.300">
    <property type="entry name" value="P-loop containing nucleotide triphosphate hydrolases"/>
    <property type="match status" value="1"/>
</dbReference>
<evidence type="ECO:0000256" key="2">
    <source>
        <dbReference type="ARBA" id="ARBA00022801"/>
    </source>
</evidence>
<accession>A0AAJ0U930</accession>
<dbReference type="GO" id="GO:0005524">
    <property type="term" value="F:ATP binding"/>
    <property type="evidence" value="ECO:0007669"/>
    <property type="project" value="InterPro"/>
</dbReference>
<dbReference type="InterPro" id="IPR047112">
    <property type="entry name" value="RecG/Mfd"/>
</dbReference>
<dbReference type="Pfam" id="PF00270">
    <property type="entry name" value="DEAD"/>
    <property type="match status" value="1"/>
</dbReference>
<keyword evidence="8" id="KW-1185">Reference proteome</keyword>
<keyword evidence="3 7" id="KW-0347">Helicase</keyword>
<dbReference type="AlphaFoldDB" id="A0AAJ0U930"/>
<keyword evidence="5" id="KW-0234">DNA repair</keyword>
<feature type="domain" description="Helicase ATP-binding" evidence="6">
    <location>
        <begin position="15"/>
        <end position="162"/>
    </location>
</feature>
<keyword evidence="3 7" id="KW-0547">Nucleotide-binding</keyword>
<dbReference type="Proteomes" id="UP001296776">
    <property type="component" value="Unassembled WGS sequence"/>
</dbReference>
<dbReference type="PANTHER" id="PTHR47964">
    <property type="entry name" value="ATP-DEPENDENT DNA HELICASE HOMOLOG RECG, CHLOROPLASTIC"/>
    <property type="match status" value="1"/>
</dbReference>
<evidence type="ECO:0000256" key="4">
    <source>
        <dbReference type="ARBA" id="ARBA00023125"/>
    </source>
</evidence>
<dbReference type="SMART" id="SM00487">
    <property type="entry name" value="DEXDc"/>
    <property type="match status" value="1"/>
</dbReference>
<dbReference type="SUPFAM" id="SSF52540">
    <property type="entry name" value="P-loop containing nucleoside triphosphate hydrolases"/>
    <property type="match status" value="1"/>
</dbReference>
<proteinExistence type="predicted"/>
<dbReference type="PROSITE" id="PS51192">
    <property type="entry name" value="HELICASE_ATP_BIND_1"/>
    <property type="match status" value="1"/>
</dbReference>
<sequence>MTGSQKQAIEAIRTDLRSPERMLRLLQGDVGSGKTLVALSAMADVTEDGGQAALMAPTEVLARQHFATIAPLAATAGLKAELFTGREGGGNAKLAALAAGEIDIAIGTHALFQEAVRFKDLALVVVDEQHRFGVHQRMLLAAKGAAPDLLVMTATPIPRTLV</sequence>
<reference evidence="7" key="2">
    <citation type="journal article" date="2020" name="Microorganisms">
        <title>Osmotic Adaptation and Compatible Solute Biosynthesis of Phototrophic Bacteria as Revealed from Genome Analyses.</title>
        <authorList>
            <person name="Imhoff J.F."/>
            <person name="Rahn T."/>
            <person name="Kunzel S."/>
            <person name="Keller A."/>
            <person name="Neulinger S.C."/>
        </authorList>
    </citation>
    <scope>NUCLEOTIDE SEQUENCE</scope>
    <source>
        <strain evidence="7">DSM 11080</strain>
    </source>
</reference>
<keyword evidence="2" id="KW-0378">Hydrolase</keyword>
<dbReference type="InterPro" id="IPR014001">
    <property type="entry name" value="Helicase_ATP-bd"/>
</dbReference>
<dbReference type="InterPro" id="IPR027417">
    <property type="entry name" value="P-loop_NTPase"/>
</dbReference>